<evidence type="ECO:0000256" key="1">
    <source>
        <dbReference type="ARBA" id="ARBA00022737"/>
    </source>
</evidence>
<sequence length="490" mass="52642">MHYGYDAAGQLTELKDGLQSAFLARYDYDNLGRLTVLRDGPSNTPIETYGYDATGNRTSLLHSGVTTSFTYPSTSHRLSSAGGVARTYDGVGNTLTIGGTTKQFNYGADDRISSVQQGGALVRGYNYNALGERVLSTIPGITGNPDGSGGTPDVHTYTVYDESGRWLGDYGTNGAVLQQAIWLDDLPVGLLAGAGANQKLHYIEPDHLGTPRAVIDRTRNLAIWTWALQGEAFGNSPPNQDPDLDGTNFVFDMRFPGQRYDPATGLNYNYFRDYEPTSGRFITSDPTGLFGGASTYGYAGVNPLQMVDPQGLSFFDPAFDLVYRATDGWTPSDGAINFWTGLGDGVSSALTLGTYSTADFRESQGIGGKTDECSLVYKGMNLAGGLMIPTGRFAYISRVSKLANKIPTNVAEAIALSAERNAIKRYFRGYFAPLFTDYRSAAWAEARFLARGGEFFAQRTGSSNQVVNYAAAFGFGAKLGSSAGDACDCE</sequence>
<dbReference type="EMBL" id="QTSU01000001">
    <property type="protein sequence ID" value="RDZ28041.1"/>
    <property type="molecule type" value="Genomic_DNA"/>
</dbReference>
<dbReference type="OrthoDB" id="9816400at2"/>
<dbReference type="PANTHER" id="PTHR32305">
    <property type="match status" value="1"/>
</dbReference>
<keyword evidence="4" id="KW-1185">Reference proteome</keyword>
<feature type="domain" description="Teneurin-like YD-shell" evidence="2">
    <location>
        <begin position="3"/>
        <end position="133"/>
    </location>
</feature>
<dbReference type="Proteomes" id="UP000264492">
    <property type="component" value="Unassembled WGS sequence"/>
</dbReference>
<evidence type="ECO:0000259" key="2">
    <source>
        <dbReference type="Pfam" id="PF25023"/>
    </source>
</evidence>
<reference evidence="3 4" key="1">
    <citation type="submission" date="2018-08" db="EMBL/GenBank/DDBJ databases">
        <title>Lysobacter sp. zong2l5, whole genome shotgun sequence.</title>
        <authorList>
            <person name="Zhang X."/>
            <person name="Feng G."/>
            <person name="Zhu H."/>
        </authorList>
    </citation>
    <scope>NUCLEOTIDE SEQUENCE [LARGE SCALE GENOMIC DNA]</scope>
    <source>
        <strain evidence="4">zong2l5</strain>
    </source>
</reference>
<evidence type="ECO:0000313" key="3">
    <source>
        <dbReference type="EMBL" id="RDZ28041.1"/>
    </source>
</evidence>
<keyword evidence="1" id="KW-0677">Repeat</keyword>
<proteinExistence type="predicted"/>
<protein>
    <recommendedName>
        <fullName evidence="2">Teneurin-like YD-shell domain-containing protein</fullName>
    </recommendedName>
</protein>
<dbReference type="AlphaFoldDB" id="A0A371K295"/>
<dbReference type="InterPro" id="IPR022385">
    <property type="entry name" value="Rhs_assc_core"/>
</dbReference>
<dbReference type="PANTHER" id="PTHR32305:SF15">
    <property type="entry name" value="PROTEIN RHSA-RELATED"/>
    <property type="match status" value="1"/>
</dbReference>
<dbReference type="InterPro" id="IPR050708">
    <property type="entry name" value="T6SS_VgrG/RHS"/>
</dbReference>
<dbReference type="InterPro" id="IPR056823">
    <property type="entry name" value="TEN-like_YD-shell"/>
</dbReference>
<evidence type="ECO:0000313" key="4">
    <source>
        <dbReference type="Proteomes" id="UP000264492"/>
    </source>
</evidence>
<organism evidence="3 4">
    <name type="scientific">Lysobacter silvisoli</name>
    <dbReference type="NCBI Taxonomy" id="2293254"/>
    <lineage>
        <taxon>Bacteria</taxon>
        <taxon>Pseudomonadati</taxon>
        <taxon>Pseudomonadota</taxon>
        <taxon>Gammaproteobacteria</taxon>
        <taxon>Lysobacterales</taxon>
        <taxon>Lysobacteraceae</taxon>
        <taxon>Lysobacter</taxon>
    </lineage>
</organism>
<accession>A0A371K295</accession>
<comment type="caution">
    <text evidence="3">The sequence shown here is derived from an EMBL/GenBank/DDBJ whole genome shotgun (WGS) entry which is preliminary data.</text>
</comment>
<dbReference type="NCBIfam" id="TIGR03696">
    <property type="entry name" value="Rhs_assc_core"/>
    <property type="match status" value="1"/>
</dbReference>
<dbReference type="Gene3D" id="2.180.10.10">
    <property type="entry name" value="RHS repeat-associated core"/>
    <property type="match status" value="1"/>
</dbReference>
<name>A0A371K295_9GAMM</name>
<dbReference type="Pfam" id="PF25023">
    <property type="entry name" value="TEN_YD-shell"/>
    <property type="match status" value="1"/>
</dbReference>
<gene>
    <name evidence="3" type="ORF">DX914_02520</name>
</gene>